<accession>A0A2P5C6X9</accession>
<evidence type="ECO:0000313" key="2">
    <source>
        <dbReference type="Proteomes" id="UP000237000"/>
    </source>
</evidence>
<gene>
    <name evidence="1" type="ORF">TorRG33x02_295220</name>
</gene>
<dbReference type="AlphaFoldDB" id="A0A2P5C6X9"/>
<protein>
    <submittedName>
        <fullName evidence="1">Cytochrome P</fullName>
    </submittedName>
</protein>
<feature type="non-terminal residue" evidence="1">
    <location>
        <position position="1"/>
    </location>
</feature>
<organism evidence="1 2">
    <name type="scientific">Trema orientale</name>
    <name type="common">Charcoal tree</name>
    <name type="synonym">Celtis orientalis</name>
    <dbReference type="NCBI Taxonomy" id="63057"/>
    <lineage>
        <taxon>Eukaryota</taxon>
        <taxon>Viridiplantae</taxon>
        <taxon>Streptophyta</taxon>
        <taxon>Embryophyta</taxon>
        <taxon>Tracheophyta</taxon>
        <taxon>Spermatophyta</taxon>
        <taxon>Magnoliopsida</taxon>
        <taxon>eudicotyledons</taxon>
        <taxon>Gunneridae</taxon>
        <taxon>Pentapetalae</taxon>
        <taxon>rosids</taxon>
        <taxon>fabids</taxon>
        <taxon>Rosales</taxon>
        <taxon>Cannabaceae</taxon>
        <taxon>Trema</taxon>
    </lineage>
</organism>
<keyword evidence="2" id="KW-1185">Reference proteome</keyword>
<sequence>CKYTVMVSLYDMCKNPLVQEKVAQEARDVVCCIEDEANIDDFVPNLTDAILEKMQYLPAALTLQRLITLQFLW</sequence>
<dbReference type="Proteomes" id="UP000237000">
    <property type="component" value="Unassembled WGS sequence"/>
</dbReference>
<dbReference type="STRING" id="63057.A0A2P5C6X9"/>
<dbReference type="InParanoid" id="A0A2P5C6X9"/>
<dbReference type="OrthoDB" id="1470350at2759"/>
<evidence type="ECO:0000313" key="1">
    <source>
        <dbReference type="EMBL" id="PON56761.1"/>
    </source>
</evidence>
<reference evidence="2" key="1">
    <citation type="submission" date="2016-06" db="EMBL/GenBank/DDBJ databases">
        <title>Parallel loss of symbiosis genes in relatives of nitrogen-fixing non-legume Parasponia.</title>
        <authorList>
            <person name="Van Velzen R."/>
            <person name="Holmer R."/>
            <person name="Bu F."/>
            <person name="Rutten L."/>
            <person name="Van Zeijl A."/>
            <person name="Liu W."/>
            <person name="Santuari L."/>
            <person name="Cao Q."/>
            <person name="Sharma T."/>
            <person name="Shen D."/>
            <person name="Roswanjaya Y."/>
            <person name="Wardhani T."/>
            <person name="Kalhor M.S."/>
            <person name="Jansen J."/>
            <person name="Van den Hoogen J."/>
            <person name="Gungor B."/>
            <person name="Hartog M."/>
            <person name="Hontelez J."/>
            <person name="Verver J."/>
            <person name="Yang W.-C."/>
            <person name="Schijlen E."/>
            <person name="Repin R."/>
            <person name="Schilthuizen M."/>
            <person name="Schranz E."/>
            <person name="Heidstra R."/>
            <person name="Miyata K."/>
            <person name="Fedorova E."/>
            <person name="Kohlen W."/>
            <person name="Bisseling T."/>
            <person name="Smit S."/>
            <person name="Geurts R."/>
        </authorList>
    </citation>
    <scope>NUCLEOTIDE SEQUENCE [LARGE SCALE GENOMIC DNA]</scope>
    <source>
        <strain evidence="2">cv. RG33-2</strain>
    </source>
</reference>
<comment type="caution">
    <text evidence="1">The sequence shown here is derived from an EMBL/GenBank/DDBJ whole genome shotgun (WGS) entry which is preliminary data.</text>
</comment>
<proteinExistence type="predicted"/>
<name>A0A2P5C6X9_TREOI</name>
<dbReference type="EMBL" id="JXTC01000405">
    <property type="protein sequence ID" value="PON56761.1"/>
    <property type="molecule type" value="Genomic_DNA"/>
</dbReference>